<reference evidence="2 3" key="1">
    <citation type="submission" date="2018-05" db="EMBL/GenBank/DDBJ databases">
        <title>Genomic Encyclopedia of Type Strains, Phase IV (KMG-IV): sequencing the most valuable type-strain genomes for metagenomic binning, comparative biology and taxonomic classification.</title>
        <authorList>
            <person name="Goeker M."/>
        </authorList>
    </citation>
    <scope>NUCLEOTIDE SEQUENCE [LARGE SCALE GENOMIC DNA]</scope>
    <source>
        <strain evidence="2 3">DSM 16097</strain>
    </source>
</reference>
<dbReference type="AlphaFoldDB" id="A0A316GYQ6"/>
<keyword evidence="1" id="KW-0732">Signal</keyword>
<dbReference type="Proteomes" id="UP000245708">
    <property type="component" value="Unassembled WGS sequence"/>
</dbReference>
<feature type="chain" id="PRO_5016456088" description="DUF4177 domain-containing protein" evidence="1">
    <location>
        <begin position="23"/>
        <end position="96"/>
    </location>
</feature>
<dbReference type="EMBL" id="QGGW01000005">
    <property type="protein sequence ID" value="PWK60255.1"/>
    <property type="molecule type" value="Genomic_DNA"/>
</dbReference>
<evidence type="ECO:0000313" key="3">
    <source>
        <dbReference type="Proteomes" id="UP000245708"/>
    </source>
</evidence>
<dbReference type="RefSeq" id="WP_109668698.1">
    <property type="nucleotide sequence ID" value="NZ_QGGW01000005.1"/>
</dbReference>
<evidence type="ECO:0000256" key="1">
    <source>
        <dbReference type="SAM" id="SignalP"/>
    </source>
</evidence>
<feature type="signal peptide" evidence="1">
    <location>
        <begin position="1"/>
        <end position="22"/>
    </location>
</feature>
<gene>
    <name evidence="2" type="ORF">C7455_105240</name>
</gene>
<evidence type="ECO:0000313" key="2">
    <source>
        <dbReference type="EMBL" id="PWK60255.1"/>
    </source>
</evidence>
<comment type="caution">
    <text evidence="2">The sequence shown here is derived from an EMBL/GenBank/DDBJ whole genome shotgun (WGS) entry which is preliminary data.</text>
</comment>
<protein>
    <recommendedName>
        <fullName evidence="4">DUF4177 domain-containing protein</fullName>
    </recommendedName>
</protein>
<accession>A0A316GYQ6</accession>
<evidence type="ECO:0008006" key="4">
    <source>
        <dbReference type="Google" id="ProtNLM"/>
    </source>
</evidence>
<name>A0A316GYQ6_9RHOB</name>
<proteinExistence type="predicted"/>
<sequence>MTHLRTLLFAAAASLMAGPALADCYADYRAKMDNPLRLHYGVIELPADACSVGAAAPLIAARIAQGGWELLQVVSVFDSSGLTPRRADAGEFFLRF</sequence>
<organism evidence="2 3">
    <name type="scientific">Roseicyclus mahoneyensis</name>
    <dbReference type="NCBI Taxonomy" id="164332"/>
    <lineage>
        <taxon>Bacteria</taxon>
        <taxon>Pseudomonadati</taxon>
        <taxon>Pseudomonadota</taxon>
        <taxon>Alphaproteobacteria</taxon>
        <taxon>Rhodobacterales</taxon>
        <taxon>Roseobacteraceae</taxon>
        <taxon>Roseicyclus</taxon>
    </lineage>
</organism>
<dbReference type="OrthoDB" id="7745874at2"/>
<keyword evidence="3" id="KW-1185">Reference proteome</keyword>